<feature type="binding site" evidence="6">
    <location>
        <position position="235"/>
    </location>
    <ligand>
        <name>(3R)-3-methyl-D-ornithine</name>
        <dbReference type="ChEBI" id="CHEBI:64642"/>
    </ligand>
</feature>
<feature type="binding site" evidence="5">
    <location>
        <position position="71"/>
    </location>
    <ligand>
        <name>[4Fe-4S] cluster</name>
        <dbReference type="ChEBI" id="CHEBI:49883"/>
        <note>4Fe-4S-S-AdoMet</note>
    </ligand>
</feature>
<feature type="binding site" evidence="6">
    <location>
        <position position="277"/>
    </location>
    <ligand>
        <name>(3R)-3-methyl-D-ornithine</name>
        <dbReference type="ChEBI" id="CHEBI:64642"/>
    </ligand>
</feature>
<evidence type="ECO:0000256" key="6">
    <source>
        <dbReference type="PIRSR" id="PIRSR004762-2"/>
    </source>
</evidence>
<reference evidence="8" key="2">
    <citation type="submission" date="2021-04" db="EMBL/GenBank/DDBJ databases">
        <authorList>
            <person name="Dong X."/>
        </authorList>
    </citation>
    <scope>NUCLEOTIDE SEQUENCE</scope>
    <source>
        <strain evidence="8">LLY</strain>
    </source>
</reference>
<comment type="caution">
    <text evidence="8">The sequence shown here is derived from an EMBL/GenBank/DDBJ whole genome shotgun (WGS) entry which is preliminary data.</text>
</comment>
<accession>A0A9E5DAX2</accession>
<name>A0A9E5DAX2_9EURY</name>
<feature type="binding site" evidence="6">
    <location>
        <position position="190"/>
    </location>
    <ligand>
        <name>S-adenosyl-L-methionine</name>
        <dbReference type="ChEBI" id="CHEBI:59789"/>
    </ligand>
</feature>
<dbReference type="Gene3D" id="3.20.20.70">
    <property type="entry name" value="Aldolase class I"/>
    <property type="match status" value="1"/>
</dbReference>
<keyword evidence="5" id="KW-0004">4Fe-4S</keyword>
<dbReference type="GO" id="GO:0051539">
    <property type="term" value="F:4 iron, 4 sulfur cluster binding"/>
    <property type="evidence" value="ECO:0007669"/>
    <property type="project" value="UniProtKB-KW"/>
</dbReference>
<dbReference type="GO" id="GO:0016740">
    <property type="term" value="F:transferase activity"/>
    <property type="evidence" value="ECO:0007669"/>
    <property type="project" value="TreeGrafter"/>
</dbReference>
<dbReference type="AlphaFoldDB" id="A0A9E5DAX2"/>
<dbReference type="InterPro" id="IPR058240">
    <property type="entry name" value="rSAM_sf"/>
</dbReference>
<dbReference type="InterPro" id="IPR023891">
    <property type="entry name" value="Pyrrolys_PylB"/>
</dbReference>
<evidence type="ECO:0000256" key="2">
    <source>
        <dbReference type="ARBA" id="ARBA00022723"/>
    </source>
</evidence>
<dbReference type="InterPro" id="IPR006638">
    <property type="entry name" value="Elp3/MiaA/NifB-like_rSAM"/>
</dbReference>
<organism evidence="8 9">
    <name type="scientific">Methanococcoides seepicolus</name>
    <dbReference type="NCBI Taxonomy" id="2828780"/>
    <lineage>
        <taxon>Archaea</taxon>
        <taxon>Methanobacteriati</taxon>
        <taxon>Methanobacteriota</taxon>
        <taxon>Stenosarchaea group</taxon>
        <taxon>Methanomicrobia</taxon>
        <taxon>Methanosarcinales</taxon>
        <taxon>Methanosarcinaceae</taxon>
        <taxon>Methanococcoides</taxon>
    </lineage>
</organism>
<protein>
    <submittedName>
        <fullName evidence="8">Methylornithine synthase PylB</fullName>
    </submittedName>
</protein>
<dbReference type="InterPro" id="IPR013785">
    <property type="entry name" value="Aldolase_TIM"/>
</dbReference>
<feature type="binding site" evidence="6">
    <location>
        <position position="112"/>
    </location>
    <ligand>
        <name>(3R)-3-methyl-D-ornithine</name>
        <dbReference type="ChEBI" id="CHEBI:64642"/>
    </ligand>
</feature>
<keyword evidence="1 5" id="KW-0949">S-adenosyl-L-methionine</keyword>
<reference evidence="8" key="1">
    <citation type="journal article" date="2021" name="mSystems">
        <title>Bacteria and Archaea Synergistically Convert Glycine Betaine to Biogenic Methane in the Formosa Cold Seep of the South China Sea.</title>
        <authorList>
            <person name="Li L."/>
            <person name="Zhang W."/>
            <person name="Zhang S."/>
            <person name="Song L."/>
            <person name="Sun Q."/>
            <person name="Zhang H."/>
            <person name="Xiang H."/>
            <person name="Dong X."/>
        </authorList>
    </citation>
    <scope>NUCLEOTIDE SEQUENCE</scope>
    <source>
        <strain evidence="8">LLY</strain>
    </source>
</reference>
<feature type="binding site" evidence="6">
    <location>
        <position position="77"/>
    </location>
    <ligand>
        <name>S-adenosyl-L-methionine</name>
        <dbReference type="ChEBI" id="CHEBI:59789"/>
    </ligand>
</feature>
<keyword evidence="9" id="KW-1185">Reference proteome</keyword>
<evidence type="ECO:0000256" key="3">
    <source>
        <dbReference type="ARBA" id="ARBA00023004"/>
    </source>
</evidence>
<proteinExistence type="predicted"/>
<dbReference type="PIRSF" id="PIRSF004762">
    <property type="entry name" value="CHP00423"/>
    <property type="match status" value="1"/>
</dbReference>
<dbReference type="SFLD" id="SFLDF00349">
    <property type="entry name" value="3-methylornithine_synthase_(Py"/>
    <property type="match status" value="1"/>
</dbReference>
<dbReference type="InterPro" id="IPR007197">
    <property type="entry name" value="rSAM"/>
</dbReference>
<evidence type="ECO:0000256" key="4">
    <source>
        <dbReference type="ARBA" id="ARBA00023014"/>
    </source>
</evidence>
<dbReference type="InterPro" id="IPR034422">
    <property type="entry name" value="HydE/PylB-like"/>
</dbReference>
<feature type="binding site" evidence="5">
    <location>
        <position position="78"/>
    </location>
    <ligand>
        <name>[4Fe-4S] cluster</name>
        <dbReference type="ChEBI" id="CHEBI:49883"/>
        <note>4Fe-4S-S-AdoMet</note>
    </ligand>
</feature>
<feature type="binding site" evidence="6">
    <location>
        <position position="299"/>
    </location>
    <ligand>
        <name>(3R)-3-methyl-D-ornithine</name>
        <dbReference type="ChEBI" id="CHEBI:64642"/>
    </ligand>
</feature>
<dbReference type="GO" id="GO:0071524">
    <property type="term" value="P:pyrrolysine biosynthetic process"/>
    <property type="evidence" value="ECO:0007669"/>
    <property type="project" value="InterPro"/>
</dbReference>
<feature type="binding site" evidence="6">
    <location>
        <position position="182"/>
    </location>
    <ligand>
        <name>S-adenosyl-L-methionine</name>
        <dbReference type="ChEBI" id="CHEBI:59789"/>
    </ligand>
</feature>
<feature type="binding site" evidence="5">
    <location>
        <position position="75"/>
    </location>
    <ligand>
        <name>[4Fe-4S] cluster</name>
        <dbReference type="ChEBI" id="CHEBI:49883"/>
        <note>4Fe-4S-S-AdoMet</note>
    </ligand>
</feature>
<feature type="binding site" evidence="6">
    <location>
        <position position="298"/>
    </location>
    <ligand>
        <name>(3R)-3-methyl-D-ornithine</name>
        <dbReference type="ChEBI" id="CHEBI:64642"/>
    </ligand>
</feature>
<feature type="domain" description="Radical SAM core" evidence="7">
    <location>
        <begin position="57"/>
        <end position="279"/>
    </location>
</feature>
<dbReference type="NCBIfam" id="TIGR03910">
    <property type="entry name" value="pyrrolys_PylB"/>
    <property type="match status" value="1"/>
</dbReference>
<keyword evidence="3 5" id="KW-0408">Iron</keyword>
<evidence type="ECO:0000313" key="8">
    <source>
        <dbReference type="EMBL" id="MCM1985449.1"/>
    </source>
</evidence>
<dbReference type="Pfam" id="PF04055">
    <property type="entry name" value="Radical_SAM"/>
    <property type="match status" value="1"/>
</dbReference>
<keyword evidence="2" id="KW-0479">Metal-binding</keyword>
<keyword evidence="4 5" id="KW-0411">Iron-sulfur</keyword>
<dbReference type="CDD" id="cd01335">
    <property type="entry name" value="Radical_SAM"/>
    <property type="match status" value="1"/>
</dbReference>
<feature type="binding site" evidence="6">
    <location>
        <position position="146"/>
    </location>
    <ligand>
        <name>(3R)-3-methyl-D-ornithine</name>
        <dbReference type="ChEBI" id="CHEBI:64642"/>
    </ligand>
</feature>
<dbReference type="PROSITE" id="PS51918">
    <property type="entry name" value="RADICAL_SAM"/>
    <property type="match status" value="1"/>
</dbReference>
<dbReference type="PANTHER" id="PTHR43726">
    <property type="entry name" value="3-METHYLORNITHINE SYNTHASE"/>
    <property type="match status" value="1"/>
</dbReference>
<feature type="binding site" evidence="6">
    <location>
        <position position="171"/>
    </location>
    <ligand>
        <name>S-adenosyl-L-methionine</name>
        <dbReference type="ChEBI" id="CHEBI:59789"/>
    </ligand>
</feature>
<sequence length="350" mass="40133">MFEKMDQNDLEDYAEQIISGSEISDENLREMLQISDPSEIEKLHYVARHIRDNFFGNKVFMYSFVYFSTHCKNNCAFCYYNRENDIERYRLTLEDIKKICQVLKTEEIHMVDLTMGEDPYFHNNPERLVELVRTVKEEVEKPIMVSPGVVDNETLMLLKENGADFLALYQETYDKDLYGKLRVEQSFEERINSRNHAKRIGYCVEDGILTAVEPDIESTLISLRGLGTSDPDMVRVMTFLPQKGTPLEGKDVEGSEAELKMISILRLMYPNLLIPASLDLEGIDGMVHRLNSGANVVTSIISSNSALEGVVNYDREHAERDRDVKSVVARLKTMGMEPAEQSDFEKLLGQ</sequence>
<evidence type="ECO:0000313" key="9">
    <source>
        <dbReference type="Proteomes" id="UP001056766"/>
    </source>
</evidence>
<evidence type="ECO:0000256" key="5">
    <source>
        <dbReference type="PIRSR" id="PIRSR004762-1"/>
    </source>
</evidence>
<dbReference type="SFLD" id="SFLDS00029">
    <property type="entry name" value="Radical_SAM"/>
    <property type="match status" value="1"/>
</dbReference>
<feature type="binding site" evidence="6">
    <location>
        <position position="169"/>
    </location>
    <ligand>
        <name>(3R)-3-methyl-D-ornithine</name>
        <dbReference type="ChEBI" id="CHEBI:64642"/>
    </ligand>
</feature>
<dbReference type="SFLD" id="SFLDG01280">
    <property type="entry name" value="HydE/PylB-like"/>
    <property type="match status" value="1"/>
</dbReference>
<dbReference type="GO" id="GO:0046872">
    <property type="term" value="F:metal ion binding"/>
    <property type="evidence" value="ECO:0007669"/>
    <property type="project" value="UniProtKB-KW"/>
</dbReference>
<comment type="cofactor">
    <cofactor evidence="5">
        <name>[4Fe-4S] cluster</name>
        <dbReference type="ChEBI" id="CHEBI:49883"/>
    </cofactor>
    <text evidence="5">Binds 1 [4Fe-4S] cluster. The cluster is coordinated with 3 cysteines and an exchangeable S-adenosyl-L-methionine.</text>
</comment>
<dbReference type="SMART" id="SM00729">
    <property type="entry name" value="Elp3"/>
    <property type="match status" value="1"/>
</dbReference>
<dbReference type="EMBL" id="JAGSOI010000001">
    <property type="protein sequence ID" value="MCM1985449.1"/>
    <property type="molecule type" value="Genomic_DNA"/>
</dbReference>
<dbReference type="SUPFAM" id="SSF102114">
    <property type="entry name" value="Radical SAM enzymes"/>
    <property type="match status" value="1"/>
</dbReference>
<dbReference type="PANTHER" id="PTHR43726:SF1">
    <property type="entry name" value="BIOTIN SYNTHASE"/>
    <property type="match status" value="1"/>
</dbReference>
<evidence type="ECO:0000256" key="1">
    <source>
        <dbReference type="ARBA" id="ARBA00022691"/>
    </source>
</evidence>
<dbReference type="RefSeq" id="WP_250866827.1">
    <property type="nucleotide sequence ID" value="NZ_JAGSOI010000001.1"/>
</dbReference>
<dbReference type="SFLD" id="SFLDG01060">
    <property type="entry name" value="BATS_domain_containing"/>
    <property type="match status" value="1"/>
</dbReference>
<feature type="binding site" evidence="6">
    <location>
        <position position="240"/>
    </location>
    <ligand>
        <name>S-adenosyl-L-methionine</name>
        <dbReference type="ChEBI" id="CHEBI:59789"/>
    </ligand>
</feature>
<evidence type="ECO:0000259" key="7">
    <source>
        <dbReference type="PROSITE" id="PS51918"/>
    </source>
</evidence>
<gene>
    <name evidence="8" type="primary">pylB</name>
    <name evidence="8" type="ORF">KDK67_00210</name>
</gene>
<dbReference type="Proteomes" id="UP001056766">
    <property type="component" value="Unassembled WGS sequence"/>
</dbReference>